<accession>A0A150GJX1</accession>
<proteinExistence type="predicted"/>
<organism evidence="1 2">
    <name type="scientific">Gonium pectorale</name>
    <name type="common">Green alga</name>
    <dbReference type="NCBI Taxonomy" id="33097"/>
    <lineage>
        <taxon>Eukaryota</taxon>
        <taxon>Viridiplantae</taxon>
        <taxon>Chlorophyta</taxon>
        <taxon>core chlorophytes</taxon>
        <taxon>Chlorophyceae</taxon>
        <taxon>CS clade</taxon>
        <taxon>Chlamydomonadales</taxon>
        <taxon>Volvocaceae</taxon>
        <taxon>Gonium</taxon>
    </lineage>
</organism>
<evidence type="ECO:0000313" key="1">
    <source>
        <dbReference type="EMBL" id="KXZ50128.1"/>
    </source>
</evidence>
<dbReference type="EMBL" id="LSYV01000018">
    <property type="protein sequence ID" value="KXZ50128.1"/>
    <property type="molecule type" value="Genomic_DNA"/>
</dbReference>
<reference evidence="2" key="1">
    <citation type="journal article" date="2016" name="Nat. Commun.">
        <title>The Gonium pectorale genome demonstrates co-option of cell cycle regulation during the evolution of multicellularity.</title>
        <authorList>
            <person name="Hanschen E.R."/>
            <person name="Marriage T.N."/>
            <person name="Ferris P.J."/>
            <person name="Hamaji T."/>
            <person name="Toyoda A."/>
            <person name="Fujiyama A."/>
            <person name="Neme R."/>
            <person name="Noguchi H."/>
            <person name="Minakuchi Y."/>
            <person name="Suzuki M."/>
            <person name="Kawai-Toyooka H."/>
            <person name="Smith D.R."/>
            <person name="Sparks H."/>
            <person name="Anderson J."/>
            <person name="Bakaric R."/>
            <person name="Luria V."/>
            <person name="Karger A."/>
            <person name="Kirschner M.W."/>
            <person name="Durand P.M."/>
            <person name="Michod R.E."/>
            <person name="Nozaki H."/>
            <person name="Olson B.J."/>
        </authorList>
    </citation>
    <scope>NUCLEOTIDE SEQUENCE [LARGE SCALE GENOMIC DNA]</scope>
    <source>
        <strain evidence="2">NIES-2863</strain>
    </source>
</reference>
<name>A0A150GJX1_GONPE</name>
<gene>
    <name evidence="1" type="ORF">GPECTOR_17g1001</name>
</gene>
<dbReference type="AlphaFoldDB" id="A0A150GJX1"/>
<protein>
    <submittedName>
        <fullName evidence="1">Uncharacterized protein</fullName>
    </submittedName>
</protein>
<comment type="caution">
    <text evidence="1">The sequence shown here is derived from an EMBL/GenBank/DDBJ whole genome shotgun (WGS) entry which is preliminary data.</text>
</comment>
<keyword evidence="2" id="KW-1185">Reference proteome</keyword>
<dbReference type="Proteomes" id="UP000075714">
    <property type="component" value="Unassembled WGS sequence"/>
</dbReference>
<evidence type="ECO:0000313" key="2">
    <source>
        <dbReference type="Proteomes" id="UP000075714"/>
    </source>
</evidence>
<sequence>MLVDFRAELPRPVGSSQLRDADEDATLNFVFGNLATEKVLHKLQDNLRYAPTSRSKEAIRLDHELSDIKVERLEKLAMGFNACSLSASEEPKEKAVGLLEVRIMI</sequence>